<name>A0A9W6UMP6_9ACTN</name>
<evidence type="ECO:0000313" key="1">
    <source>
        <dbReference type="EMBL" id="GLW53969.1"/>
    </source>
</evidence>
<gene>
    <name evidence="1" type="ORF">Kpho01_19800</name>
</gene>
<evidence type="ECO:0000313" key="2">
    <source>
        <dbReference type="Proteomes" id="UP001165143"/>
    </source>
</evidence>
<dbReference type="EMBL" id="BSRX01000009">
    <property type="protein sequence ID" value="GLW53969.1"/>
    <property type="molecule type" value="Genomic_DNA"/>
</dbReference>
<protein>
    <submittedName>
        <fullName evidence="1">Uncharacterized protein</fullName>
    </submittedName>
</protein>
<dbReference type="Proteomes" id="UP001165143">
    <property type="component" value="Unassembled WGS sequence"/>
</dbReference>
<reference evidence="1" key="1">
    <citation type="submission" date="2023-02" db="EMBL/GenBank/DDBJ databases">
        <title>Kitasatospora phosalacinea NBRC 14362.</title>
        <authorList>
            <person name="Ichikawa N."/>
            <person name="Sato H."/>
            <person name="Tonouchi N."/>
        </authorList>
    </citation>
    <scope>NUCLEOTIDE SEQUENCE</scope>
    <source>
        <strain evidence="1">NBRC 14362</strain>
    </source>
</reference>
<sequence length="107" mass="11606">MVTRIPAWLLRHRITIERYRGDSAYGPLYDPPDEDVPALVSETIRLVRAPDGRQVVSSAQLLLDLDTDVPAGSRITLPSGRTTVPISIATVDAPGLPVPAHREVSAE</sequence>
<proteinExistence type="predicted"/>
<accession>A0A9W6UMP6</accession>
<organism evidence="1 2">
    <name type="scientific">Kitasatospora phosalacinea</name>
    <dbReference type="NCBI Taxonomy" id="2065"/>
    <lineage>
        <taxon>Bacteria</taxon>
        <taxon>Bacillati</taxon>
        <taxon>Actinomycetota</taxon>
        <taxon>Actinomycetes</taxon>
        <taxon>Kitasatosporales</taxon>
        <taxon>Streptomycetaceae</taxon>
        <taxon>Kitasatospora</taxon>
    </lineage>
</organism>
<comment type="caution">
    <text evidence="1">The sequence shown here is derived from an EMBL/GenBank/DDBJ whole genome shotgun (WGS) entry which is preliminary data.</text>
</comment>
<dbReference type="AlphaFoldDB" id="A0A9W6UMP6"/>